<name>A0A1E5UAT7_9FLAO</name>
<evidence type="ECO:0000313" key="2">
    <source>
        <dbReference type="Proteomes" id="UP000095601"/>
    </source>
</evidence>
<sequence length="144" mass="15927">MSELNFKISAESKSATKVIAKARQFEIIIDEPQDLGGKDEAPNPVETLLASYAGCFNVVLHLLAKERNIEINHLKIDINGNINPQKLLGISKEERAGFKNIDLDITIDSSAEKSVIENLIKDAKERCPINDNLSNPTPVTFQLN</sequence>
<dbReference type="InterPro" id="IPR015946">
    <property type="entry name" value="KH_dom-like_a/b"/>
</dbReference>
<protein>
    <submittedName>
        <fullName evidence="1">OsmC-like family protein</fullName>
    </submittedName>
</protein>
<dbReference type="Gene3D" id="3.30.300.20">
    <property type="match status" value="1"/>
</dbReference>
<dbReference type="PANTHER" id="PTHR35368">
    <property type="entry name" value="HYDROPEROXIDE REDUCTASE"/>
    <property type="match status" value="1"/>
</dbReference>
<reference evidence="1 2" key="1">
    <citation type="submission" date="2016-09" db="EMBL/GenBank/DDBJ databases">
        <authorList>
            <person name="Capua I."/>
            <person name="De Benedictis P."/>
            <person name="Joannis T."/>
            <person name="Lombin L.H."/>
            <person name="Cattoli G."/>
        </authorList>
    </citation>
    <scope>NUCLEOTIDE SEQUENCE [LARGE SCALE GENOMIC DNA]</scope>
    <source>
        <strain evidence="1 2">NRS-1</strain>
    </source>
</reference>
<dbReference type="EMBL" id="MKGI01000080">
    <property type="protein sequence ID" value="OEL10021.1"/>
    <property type="molecule type" value="Genomic_DNA"/>
</dbReference>
<evidence type="ECO:0000313" key="1">
    <source>
        <dbReference type="EMBL" id="OEL10021.1"/>
    </source>
</evidence>
<proteinExistence type="predicted"/>
<dbReference type="InterPro" id="IPR052924">
    <property type="entry name" value="OsmC/Ohr_hydroprdx_reductase"/>
</dbReference>
<keyword evidence="2" id="KW-1185">Reference proteome</keyword>
<dbReference type="Proteomes" id="UP000095601">
    <property type="component" value="Unassembled WGS sequence"/>
</dbReference>
<gene>
    <name evidence="1" type="ORF">BHF72_0969</name>
</gene>
<accession>A0A1E5UAT7</accession>
<dbReference type="SUPFAM" id="SSF82784">
    <property type="entry name" value="OsmC-like"/>
    <property type="match status" value="1"/>
</dbReference>
<dbReference type="OrthoDB" id="9791538at2"/>
<dbReference type="PANTHER" id="PTHR35368:SF1">
    <property type="entry name" value="HYDROPEROXIDE REDUCTASE"/>
    <property type="match status" value="1"/>
</dbReference>
<comment type="caution">
    <text evidence="1">The sequence shown here is derived from an EMBL/GenBank/DDBJ whole genome shotgun (WGS) entry which is preliminary data.</text>
</comment>
<dbReference type="RefSeq" id="WP_069800946.1">
    <property type="nucleotide sequence ID" value="NZ_CP034157.1"/>
</dbReference>
<dbReference type="InterPro" id="IPR036102">
    <property type="entry name" value="OsmC/Ohrsf"/>
</dbReference>
<dbReference type="KEGG" id="cnr:EB819_12700"/>
<dbReference type="STRING" id="237258.SAMN04489756_11627"/>
<dbReference type="Pfam" id="PF02566">
    <property type="entry name" value="OsmC"/>
    <property type="match status" value="1"/>
</dbReference>
<organism evidence="1 2">
    <name type="scientific">Cloacibacterium normanense</name>
    <dbReference type="NCBI Taxonomy" id="237258"/>
    <lineage>
        <taxon>Bacteria</taxon>
        <taxon>Pseudomonadati</taxon>
        <taxon>Bacteroidota</taxon>
        <taxon>Flavobacteriia</taxon>
        <taxon>Flavobacteriales</taxon>
        <taxon>Weeksellaceae</taxon>
    </lineage>
</organism>
<dbReference type="InterPro" id="IPR003718">
    <property type="entry name" value="OsmC/Ohr_fam"/>
</dbReference>
<dbReference type="AlphaFoldDB" id="A0A1E5UAT7"/>